<feature type="compositionally biased region" description="Polar residues" evidence="1">
    <location>
        <begin position="430"/>
        <end position="444"/>
    </location>
</feature>
<dbReference type="PANTHER" id="PTHR39387:SF1">
    <property type="entry name" value="SHAVENOID, ISOFORM B"/>
    <property type="match status" value="1"/>
</dbReference>
<dbReference type="Pfam" id="PF23328">
    <property type="entry name" value="Sha_B_N"/>
    <property type="match status" value="1"/>
</dbReference>
<feature type="compositionally biased region" description="Basic and acidic residues" evidence="1">
    <location>
        <begin position="373"/>
        <end position="386"/>
    </location>
</feature>
<feature type="region of interest" description="Disordered" evidence="1">
    <location>
        <begin position="165"/>
        <end position="195"/>
    </location>
</feature>
<reference evidence="5" key="1">
    <citation type="journal article" date="2017" name="bioRxiv">
        <title>Comparative analysis of the genomes of Stylophora pistillata and Acropora digitifera provides evidence for extensive differences between species of corals.</title>
        <authorList>
            <person name="Voolstra C.R."/>
            <person name="Li Y."/>
            <person name="Liew Y.J."/>
            <person name="Baumgarten S."/>
            <person name="Zoccola D."/>
            <person name="Flot J.-F."/>
            <person name="Tambutte S."/>
            <person name="Allemand D."/>
            <person name="Aranda M."/>
        </authorList>
    </citation>
    <scope>NUCLEOTIDE SEQUENCE [LARGE SCALE GENOMIC DNA]</scope>
</reference>
<feature type="transmembrane region" description="Helical" evidence="2">
    <location>
        <begin position="234"/>
        <end position="259"/>
    </location>
</feature>
<feature type="domain" description="Shavenoid isoform B-like N-terminal" evidence="3">
    <location>
        <begin position="8"/>
        <end position="33"/>
    </location>
</feature>
<feature type="region of interest" description="Disordered" evidence="1">
    <location>
        <begin position="401"/>
        <end position="444"/>
    </location>
</feature>
<evidence type="ECO:0000259" key="3">
    <source>
        <dbReference type="Pfam" id="PF23328"/>
    </source>
</evidence>
<dbReference type="OrthoDB" id="5977633at2759"/>
<feature type="compositionally biased region" description="Basic and acidic residues" evidence="1">
    <location>
        <begin position="403"/>
        <end position="425"/>
    </location>
</feature>
<keyword evidence="2" id="KW-0472">Membrane</keyword>
<evidence type="ECO:0000256" key="2">
    <source>
        <dbReference type="SAM" id="Phobius"/>
    </source>
</evidence>
<proteinExistence type="predicted"/>
<gene>
    <name evidence="4" type="ORF">AWC38_SpisGene18360</name>
</gene>
<evidence type="ECO:0000313" key="4">
    <source>
        <dbReference type="EMBL" id="PFX17331.1"/>
    </source>
</evidence>
<evidence type="ECO:0000313" key="5">
    <source>
        <dbReference type="Proteomes" id="UP000225706"/>
    </source>
</evidence>
<keyword evidence="5" id="KW-1185">Reference proteome</keyword>
<evidence type="ECO:0000256" key="1">
    <source>
        <dbReference type="SAM" id="MobiDB-lite"/>
    </source>
</evidence>
<comment type="caution">
    <text evidence="4">The sequence shown here is derived from an EMBL/GenBank/DDBJ whole genome shotgun (WGS) entry which is preliminary data.</text>
</comment>
<dbReference type="GO" id="GO:0005938">
    <property type="term" value="C:cell cortex"/>
    <property type="evidence" value="ECO:0007669"/>
    <property type="project" value="TreeGrafter"/>
</dbReference>
<protein>
    <recommendedName>
        <fullName evidence="3">Shavenoid isoform B-like N-terminal domain-containing protein</fullName>
    </recommendedName>
</protein>
<name>A0A2B4RI95_STYPI</name>
<dbReference type="InterPro" id="IPR057507">
    <property type="entry name" value="Sha_B-like_N"/>
</dbReference>
<dbReference type="Proteomes" id="UP000225706">
    <property type="component" value="Unassembled WGS sequence"/>
</dbReference>
<sequence length="444" mass="49323">MNSKLIPSSKGCICQCFKSHSTYREDLNTCIRNKESRDGCTLHFSGERADSVLRIFDGSSSIRLYTLPREDCDITGTSYLTATSSAAWKKFLRKQPPFRIHHEDTKIVKHAHFLKWNGRNPQVQRQLFGKVVKVFLQCTSRRDSNIPKDLCILFKVRGSTRVPCQVSNPSSPTLMTTLSSTSPTKNTTEKKDGGLTVPVTTQREGATTPTTEQPSFLNEGDKEFHDVGSSGLPVWLIAVVAGGAVIVTLSFTATLWICWKMKQRSRRKRKKSRARLHVGNALYNQEGETVLPYTPPEGQPSVDEAGYAKVGSPMRKGYAFLKPAPDRCRSEYQKLIKPKEDHSGYLLPLEETGHSDCQSDGAIYSEPQSSKPPQDKPKNKDYDYAKPEGIIVLTASRTSLDNLDSHRHAGSEHNEGDYVATREADDPSSPIYTTVQGPNSPGSP</sequence>
<dbReference type="EMBL" id="LSMT01000481">
    <property type="protein sequence ID" value="PFX17331.1"/>
    <property type="molecule type" value="Genomic_DNA"/>
</dbReference>
<feature type="region of interest" description="Disordered" evidence="1">
    <location>
        <begin position="346"/>
        <end position="387"/>
    </location>
</feature>
<keyword evidence="2" id="KW-0812">Transmembrane</keyword>
<feature type="compositionally biased region" description="Low complexity" evidence="1">
    <location>
        <begin position="169"/>
        <end position="184"/>
    </location>
</feature>
<keyword evidence="2" id="KW-1133">Transmembrane helix</keyword>
<dbReference type="AlphaFoldDB" id="A0A2B4RI95"/>
<dbReference type="PANTHER" id="PTHR39387">
    <property type="entry name" value="SHAVENOID, ISOFORM B"/>
    <property type="match status" value="1"/>
</dbReference>
<organism evidence="4 5">
    <name type="scientific">Stylophora pistillata</name>
    <name type="common">Smooth cauliflower coral</name>
    <dbReference type="NCBI Taxonomy" id="50429"/>
    <lineage>
        <taxon>Eukaryota</taxon>
        <taxon>Metazoa</taxon>
        <taxon>Cnidaria</taxon>
        <taxon>Anthozoa</taxon>
        <taxon>Hexacorallia</taxon>
        <taxon>Scleractinia</taxon>
        <taxon>Astrocoeniina</taxon>
        <taxon>Pocilloporidae</taxon>
        <taxon>Stylophora</taxon>
    </lineage>
</organism>
<accession>A0A2B4RI95</accession>